<dbReference type="GO" id="GO:0046872">
    <property type="term" value="F:metal ion binding"/>
    <property type="evidence" value="ECO:0007669"/>
    <property type="project" value="UniProtKB-KW"/>
</dbReference>
<protein>
    <recommendedName>
        <fullName evidence="6">Metallo-beta-lactamase domain-containing protein</fullName>
    </recommendedName>
</protein>
<dbReference type="CDD" id="cd07729">
    <property type="entry name" value="AHL_lactonase_MBL-fold"/>
    <property type="match status" value="1"/>
</dbReference>
<dbReference type="SMART" id="SM00849">
    <property type="entry name" value="Lactamase_B"/>
    <property type="match status" value="1"/>
</dbReference>
<dbReference type="HOGENOM" id="CLU_030571_3_2_1"/>
<evidence type="ECO:0000256" key="3">
    <source>
        <dbReference type="ARBA" id="ARBA00022723"/>
    </source>
</evidence>
<comment type="cofactor">
    <cofactor evidence="1">
        <name>Zn(2+)</name>
        <dbReference type="ChEBI" id="CHEBI:29105"/>
    </cofactor>
</comment>
<dbReference type="Proteomes" id="UP000039046">
    <property type="component" value="Unassembled WGS sequence"/>
</dbReference>
<evidence type="ECO:0000259" key="6">
    <source>
        <dbReference type="SMART" id="SM00849"/>
    </source>
</evidence>
<dbReference type="InterPro" id="IPR051013">
    <property type="entry name" value="MBL_superfamily_lactonases"/>
</dbReference>
<dbReference type="OrthoDB" id="10250730at2759"/>
<reference evidence="7 8" key="1">
    <citation type="journal article" date="2015" name="Genome Announc.">
        <title>Draft Genome Sequence and Gene Annotation of the Entomopathogenic Fungus Verticillium hemipterigenum.</title>
        <authorList>
            <person name="Horn F."/>
            <person name="Habel A."/>
            <person name="Scharf D.H."/>
            <person name="Dworschak J."/>
            <person name="Brakhage A.A."/>
            <person name="Guthke R."/>
            <person name="Hertweck C."/>
            <person name="Linde J."/>
        </authorList>
    </citation>
    <scope>NUCLEOTIDE SEQUENCE [LARGE SCALE GENOMIC DNA]</scope>
</reference>
<feature type="domain" description="Metallo-beta-lactamase" evidence="6">
    <location>
        <begin position="48"/>
        <end position="259"/>
    </location>
</feature>
<dbReference type="Gene3D" id="3.60.15.10">
    <property type="entry name" value="Ribonuclease Z/Hydroxyacylglutathione hydrolase-like"/>
    <property type="match status" value="1"/>
</dbReference>
<dbReference type="InterPro" id="IPR036866">
    <property type="entry name" value="RibonucZ/Hydroxyglut_hydro"/>
</dbReference>
<comment type="similarity">
    <text evidence="2">Belongs to the metallo-beta-lactamase superfamily.</text>
</comment>
<dbReference type="PANTHER" id="PTHR42978">
    <property type="entry name" value="QUORUM-QUENCHING LACTONASE YTNP-RELATED-RELATED"/>
    <property type="match status" value="1"/>
</dbReference>
<keyword evidence="5" id="KW-0862">Zinc</keyword>
<accession>A0A0A1T3J7</accession>
<evidence type="ECO:0000313" key="7">
    <source>
        <dbReference type="EMBL" id="CEJ80852.1"/>
    </source>
</evidence>
<sequence length="282" mass="31962">MSIHLVNRVPPETKMWLLHIGNPVADEAFFITGPSSNPQDGNKRRSMAMLAALISHPDEGLILFEVGAGKDDPEVWGHPLVDLFARGDYAEDQELYAAIAKTGNSITDVKAVIIGHLHLDHAGGLEHFRNTGEPVYCHELEIKNAFYSVATKTDLGLYLPTYLQFDINWQPFHSANLEFARSLTIHHCPGHTPGLCVLQVNLEKSGTWIFTSDQYITQEDYDTLTPQGWLTRDHISWSKSNQFIHNLQKLTNAKLILDMIRRFTLATSLLPRHTIEMSRRRR</sequence>
<dbReference type="EMBL" id="CDHN01000001">
    <property type="protein sequence ID" value="CEJ80852.1"/>
    <property type="molecule type" value="Genomic_DNA"/>
</dbReference>
<dbReference type="Pfam" id="PF00753">
    <property type="entry name" value="Lactamase_B"/>
    <property type="match status" value="1"/>
</dbReference>
<dbReference type="GO" id="GO:0016787">
    <property type="term" value="F:hydrolase activity"/>
    <property type="evidence" value="ECO:0007669"/>
    <property type="project" value="UniProtKB-KW"/>
</dbReference>
<evidence type="ECO:0000256" key="5">
    <source>
        <dbReference type="ARBA" id="ARBA00022833"/>
    </source>
</evidence>
<dbReference type="AlphaFoldDB" id="A0A0A1T3J7"/>
<keyword evidence="4" id="KW-0378">Hydrolase</keyword>
<evidence type="ECO:0000256" key="1">
    <source>
        <dbReference type="ARBA" id="ARBA00001947"/>
    </source>
</evidence>
<evidence type="ECO:0000256" key="2">
    <source>
        <dbReference type="ARBA" id="ARBA00007749"/>
    </source>
</evidence>
<organism evidence="7 8">
    <name type="scientific">[Torrubiella] hemipterigena</name>
    <dbReference type="NCBI Taxonomy" id="1531966"/>
    <lineage>
        <taxon>Eukaryota</taxon>
        <taxon>Fungi</taxon>
        <taxon>Dikarya</taxon>
        <taxon>Ascomycota</taxon>
        <taxon>Pezizomycotina</taxon>
        <taxon>Sordariomycetes</taxon>
        <taxon>Hypocreomycetidae</taxon>
        <taxon>Hypocreales</taxon>
        <taxon>Clavicipitaceae</taxon>
        <taxon>Clavicipitaceae incertae sedis</taxon>
        <taxon>'Torrubiella' clade</taxon>
    </lineage>
</organism>
<dbReference type="SUPFAM" id="SSF56281">
    <property type="entry name" value="Metallo-hydrolase/oxidoreductase"/>
    <property type="match status" value="1"/>
</dbReference>
<proteinExistence type="inferred from homology"/>
<keyword evidence="3" id="KW-0479">Metal-binding</keyword>
<evidence type="ECO:0000256" key="4">
    <source>
        <dbReference type="ARBA" id="ARBA00022801"/>
    </source>
</evidence>
<evidence type="ECO:0000313" key="8">
    <source>
        <dbReference type="Proteomes" id="UP000039046"/>
    </source>
</evidence>
<name>A0A0A1T3J7_9HYPO</name>
<keyword evidence="8" id="KW-1185">Reference proteome</keyword>
<gene>
    <name evidence="7" type="ORF">VHEMI01012</name>
</gene>
<dbReference type="STRING" id="1531966.A0A0A1T3J7"/>
<dbReference type="InterPro" id="IPR001279">
    <property type="entry name" value="Metallo-B-lactamas"/>
</dbReference>
<dbReference type="PANTHER" id="PTHR42978:SF2">
    <property type="entry name" value="102 KBASES UNSTABLE REGION: FROM 1 TO 119443"/>
    <property type="match status" value="1"/>
</dbReference>